<evidence type="ECO:0000256" key="3">
    <source>
        <dbReference type="SAM" id="SignalP"/>
    </source>
</evidence>
<name>A0ABV5LTL9_9ACTN</name>
<evidence type="ECO:0000313" key="5">
    <source>
        <dbReference type="EMBL" id="MFB9377410.1"/>
    </source>
</evidence>
<evidence type="ECO:0000313" key="6">
    <source>
        <dbReference type="Proteomes" id="UP001589748"/>
    </source>
</evidence>
<dbReference type="PROSITE" id="PS51257">
    <property type="entry name" value="PROKAR_LIPOPROTEIN"/>
    <property type="match status" value="1"/>
</dbReference>
<dbReference type="GO" id="GO:0016787">
    <property type="term" value="F:hydrolase activity"/>
    <property type="evidence" value="ECO:0007669"/>
    <property type="project" value="UniProtKB-KW"/>
</dbReference>
<comment type="caution">
    <text evidence="5">The sequence shown here is derived from an EMBL/GenBank/DDBJ whole genome shotgun (WGS) entry which is preliminary data.</text>
</comment>
<feature type="domain" description="BD-FAE-like" evidence="4">
    <location>
        <begin position="81"/>
        <end position="275"/>
    </location>
</feature>
<evidence type="ECO:0000256" key="2">
    <source>
        <dbReference type="SAM" id="MobiDB-lite"/>
    </source>
</evidence>
<dbReference type="PROSITE" id="PS51318">
    <property type="entry name" value="TAT"/>
    <property type="match status" value="1"/>
</dbReference>
<dbReference type="InterPro" id="IPR029058">
    <property type="entry name" value="AB_hydrolase_fold"/>
</dbReference>
<dbReference type="PANTHER" id="PTHR48081">
    <property type="entry name" value="AB HYDROLASE SUPERFAMILY PROTEIN C4A8.06C"/>
    <property type="match status" value="1"/>
</dbReference>
<accession>A0ABV5LTL9</accession>
<keyword evidence="3" id="KW-0732">Signal</keyword>
<dbReference type="InterPro" id="IPR050300">
    <property type="entry name" value="GDXG_lipolytic_enzyme"/>
</dbReference>
<reference evidence="5 6" key="1">
    <citation type="submission" date="2024-09" db="EMBL/GenBank/DDBJ databases">
        <authorList>
            <person name="Sun Q."/>
            <person name="Mori K."/>
        </authorList>
    </citation>
    <scope>NUCLEOTIDE SEQUENCE [LARGE SCALE GENOMIC DNA]</scope>
    <source>
        <strain evidence="5 6">TISTR 1856</strain>
    </source>
</reference>
<dbReference type="SUPFAM" id="SSF53474">
    <property type="entry name" value="alpha/beta-Hydrolases"/>
    <property type="match status" value="1"/>
</dbReference>
<dbReference type="InterPro" id="IPR049492">
    <property type="entry name" value="BD-FAE-like_dom"/>
</dbReference>
<sequence length="318" mass="33275">MRPPLPRPRVPRRTLLALGAGAPLALAACSSGGDAGRAGTPAPTARYRPTEMDPLTAVPTGLDAGQCRTYRYGEHPRQVSDLWLPEDPRDGLVVAVHGGGYNDTTTRNDVVSWVADLVSNRWPVLNVDYRGAGDAGWPGTFEDVATAVDIAVDAAIEQGVNATNSMIVGHSAGGHLAMWAAARHRLPAGAPGADPRWRPRCAASFSGVLHPSELGDLDTGDSNVIAVFGGTTAQVDDRYAVGDPTRLVPLGMPLLACHGTADRVVSDQQSVQFAEAARGAGDDVELRLVEGADHGQPLNTGSPMFQIGVQFLVAQLGD</sequence>
<feature type="chain" id="PRO_5047027022" evidence="3">
    <location>
        <begin position="28"/>
        <end position="318"/>
    </location>
</feature>
<dbReference type="RefSeq" id="WP_380139125.1">
    <property type="nucleotide sequence ID" value="NZ_JBHLUI010000010.1"/>
</dbReference>
<keyword evidence="1 5" id="KW-0378">Hydrolase</keyword>
<dbReference type="InterPro" id="IPR006311">
    <property type="entry name" value="TAT_signal"/>
</dbReference>
<dbReference type="Pfam" id="PF20434">
    <property type="entry name" value="BD-FAE"/>
    <property type="match status" value="1"/>
</dbReference>
<protein>
    <submittedName>
        <fullName evidence="5">Alpha/beta hydrolase family protein</fullName>
        <ecNumber evidence="5">3.4.-.-</ecNumber>
    </submittedName>
</protein>
<feature type="region of interest" description="Disordered" evidence="2">
    <location>
        <begin position="29"/>
        <end position="53"/>
    </location>
</feature>
<feature type="signal peptide" evidence="3">
    <location>
        <begin position="1"/>
        <end position="27"/>
    </location>
</feature>
<gene>
    <name evidence="5" type="ORF">ACFFVI_10555</name>
</gene>
<organism evidence="5 6">
    <name type="scientific">Kineococcus gynurae</name>
    <dbReference type="NCBI Taxonomy" id="452979"/>
    <lineage>
        <taxon>Bacteria</taxon>
        <taxon>Bacillati</taxon>
        <taxon>Actinomycetota</taxon>
        <taxon>Actinomycetes</taxon>
        <taxon>Kineosporiales</taxon>
        <taxon>Kineosporiaceae</taxon>
        <taxon>Kineococcus</taxon>
    </lineage>
</organism>
<evidence type="ECO:0000259" key="4">
    <source>
        <dbReference type="Pfam" id="PF20434"/>
    </source>
</evidence>
<dbReference type="EC" id="3.4.-.-" evidence="5"/>
<evidence type="ECO:0000256" key="1">
    <source>
        <dbReference type="ARBA" id="ARBA00022801"/>
    </source>
</evidence>
<dbReference type="Gene3D" id="3.40.50.1820">
    <property type="entry name" value="alpha/beta hydrolase"/>
    <property type="match status" value="1"/>
</dbReference>
<dbReference type="Proteomes" id="UP001589748">
    <property type="component" value="Unassembled WGS sequence"/>
</dbReference>
<dbReference type="EMBL" id="JBHMDM010000005">
    <property type="protein sequence ID" value="MFB9377410.1"/>
    <property type="molecule type" value="Genomic_DNA"/>
</dbReference>
<keyword evidence="6" id="KW-1185">Reference proteome</keyword>
<proteinExistence type="predicted"/>